<keyword evidence="2" id="KW-1185">Reference proteome</keyword>
<protein>
    <submittedName>
        <fullName evidence="1">Uncharacterized protein</fullName>
    </submittedName>
</protein>
<proteinExistence type="predicted"/>
<sequence>MMSFGDSNPTSMIGSVVSELDLVAAFLHLRNIELAEGQESEASEPKDEKSRFHLDIKVVHANTKMEEINI</sequence>
<dbReference type="OrthoDB" id="1628645at2759"/>
<name>A0A8X7PFL9_BRACI</name>
<comment type="caution">
    <text evidence="1">The sequence shown here is derived from an EMBL/GenBank/DDBJ whole genome shotgun (WGS) entry which is preliminary data.</text>
</comment>
<reference evidence="1 2" key="1">
    <citation type="submission" date="2020-02" db="EMBL/GenBank/DDBJ databases">
        <authorList>
            <person name="Ma Q."/>
            <person name="Huang Y."/>
            <person name="Song X."/>
            <person name="Pei D."/>
        </authorList>
    </citation>
    <scope>NUCLEOTIDE SEQUENCE [LARGE SCALE GENOMIC DNA]</scope>
    <source>
        <strain evidence="1">Sxm20200214</strain>
        <tissue evidence="1">Leaf</tissue>
    </source>
</reference>
<evidence type="ECO:0000313" key="2">
    <source>
        <dbReference type="Proteomes" id="UP000886595"/>
    </source>
</evidence>
<dbReference type="EMBL" id="JAAMPC010000017">
    <property type="protein sequence ID" value="KAG2249783.1"/>
    <property type="molecule type" value="Genomic_DNA"/>
</dbReference>
<dbReference type="AlphaFoldDB" id="A0A8X7PFL9"/>
<dbReference type="Proteomes" id="UP000886595">
    <property type="component" value="Unassembled WGS sequence"/>
</dbReference>
<accession>A0A8X7PFL9</accession>
<organism evidence="1 2">
    <name type="scientific">Brassica carinata</name>
    <name type="common">Ethiopian mustard</name>
    <name type="synonym">Abyssinian cabbage</name>
    <dbReference type="NCBI Taxonomy" id="52824"/>
    <lineage>
        <taxon>Eukaryota</taxon>
        <taxon>Viridiplantae</taxon>
        <taxon>Streptophyta</taxon>
        <taxon>Embryophyta</taxon>
        <taxon>Tracheophyta</taxon>
        <taxon>Spermatophyta</taxon>
        <taxon>Magnoliopsida</taxon>
        <taxon>eudicotyledons</taxon>
        <taxon>Gunneridae</taxon>
        <taxon>Pentapetalae</taxon>
        <taxon>rosids</taxon>
        <taxon>malvids</taxon>
        <taxon>Brassicales</taxon>
        <taxon>Brassicaceae</taxon>
        <taxon>Brassiceae</taxon>
        <taxon>Brassica</taxon>
    </lineage>
</organism>
<evidence type="ECO:0000313" key="1">
    <source>
        <dbReference type="EMBL" id="KAG2249783.1"/>
    </source>
</evidence>
<gene>
    <name evidence="1" type="ORF">Bca52824_089411</name>
</gene>